<evidence type="ECO:0000313" key="2">
    <source>
        <dbReference type="EMBL" id="TCJ12817.1"/>
    </source>
</evidence>
<protein>
    <submittedName>
        <fullName evidence="2">DUF2127 domain-containing protein</fullName>
    </submittedName>
</protein>
<feature type="transmembrane region" description="Helical" evidence="1">
    <location>
        <begin position="20"/>
        <end position="44"/>
    </location>
</feature>
<feature type="transmembrane region" description="Helical" evidence="1">
    <location>
        <begin position="124"/>
        <end position="144"/>
    </location>
</feature>
<dbReference type="Proteomes" id="UP000295443">
    <property type="component" value="Unassembled WGS sequence"/>
</dbReference>
<dbReference type="EMBL" id="SJZB01000042">
    <property type="protein sequence ID" value="TCJ12817.1"/>
    <property type="molecule type" value="Genomic_DNA"/>
</dbReference>
<sequence length="156" mass="17040">MATPRAVEFVALVEGVKGAVVLLAATGLLSLIHRNVFALASALIEHLHLNPAAKYPRIFLDAASHLHETRLLLLAAGAAAYATVRFIEAYGLFRDRKWAEVLAASSGAIYVPFELIELLRRPSWHGMIILLVNLVVVGIMVRALRQRRNAAVRDAA</sequence>
<evidence type="ECO:0000313" key="3">
    <source>
        <dbReference type="Proteomes" id="UP000295443"/>
    </source>
</evidence>
<proteinExistence type="predicted"/>
<dbReference type="Pfam" id="PF09900">
    <property type="entry name" value="DUF2127"/>
    <property type="match status" value="1"/>
</dbReference>
<reference evidence="2 3" key="1">
    <citation type="submission" date="2019-03" db="EMBL/GenBank/DDBJ databases">
        <title>Genome sequence of Thiobacillaceae bacterium LSR1, a sulfur-oxidizing bacterium isolated from freshwater sediment.</title>
        <authorList>
            <person name="Li S."/>
        </authorList>
    </citation>
    <scope>NUCLEOTIDE SEQUENCE [LARGE SCALE GENOMIC DNA]</scope>
    <source>
        <strain evidence="2 3">LSR1</strain>
    </source>
</reference>
<dbReference type="OrthoDB" id="121772at2"/>
<dbReference type="AlphaFoldDB" id="A0A4R1B7A2"/>
<feature type="transmembrane region" description="Helical" evidence="1">
    <location>
        <begin position="71"/>
        <end position="93"/>
    </location>
</feature>
<dbReference type="RefSeq" id="WP_131447632.1">
    <property type="nucleotide sequence ID" value="NZ_SJZB01000042.1"/>
</dbReference>
<name>A0A4R1B7A2_9PROT</name>
<keyword evidence="3" id="KW-1185">Reference proteome</keyword>
<organism evidence="2 3">
    <name type="scientific">Parasulfuritortus cantonensis</name>
    <dbReference type="NCBI Taxonomy" id="2528202"/>
    <lineage>
        <taxon>Bacteria</taxon>
        <taxon>Pseudomonadati</taxon>
        <taxon>Pseudomonadota</taxon>
        <taxon>Betaproteobacteria</taxon>
        <taxon>Nitrosomonadales</taxon>
        <taxon>Thiobacillaceae</taxon>
        <taxon>Parasulfuritortus</taxon>
    </lineage>
</organism>
<evidence type="ECO:0000256" key="1">
    <source>
        <dbReference type="SAM" id="Phobius"/>
    </source>
</evidence>
<keyword evidence="1" id="KW-0472">Membrane</keyword>
<accession>A0A4R1B7A2</accession>
<comment type="caution">
    <text evidence="2">The sequence shown here is derived from an EMBL/GenBank/DDBJ whole genome shotgun (WGS) entry which is preliminary data.</text>
</comment>
<keyword evidence="1" id="KW-0812">Transmembrane</keyword>
<dbReference type="InterPro" id="IPR021125">
    <property type="entry name" value="DUF2127"/>
</dbReference>
<gene>
    <name evidence="2" type="ORF">EZJ19_11295</name>
</gene>
<keyword evidence="1" id="KW-1133">Transmembrane helix</keyword>